<dbReference type="Pfam" id="PF09995">
    <property type="entry name" value="MPAB_Lcp_cat"/>
    <property type="match status" value="1"/>
</dbReference>
<dbReference type="RefSeq" id="WP_309968156.1">
    <property type="nucleotide sequence ID" value="NZ_JAVDWH010000001.1"/>
</dbReference>
<proteinExistence type="predicted"/>
<name>A0ABU1UMJ2_9ACTN</name>
<reference evidence="2 3" key="1">
    <citation type="submission" date="2023-07" db="EMBL/GenBank/DDBJ databases">
        <title>Sorghum-associated microbial communities from plants grown in Nebraska, USA.</title>
        <authorList>
            <person name="Schachtman D."/>
        </authorList>
    </citation>
    <scope>NUCLEOTIDE SEQUENCE [LARGE SCALE GENOMIC DNA]</scope>
    <source>
        <strain evidence="2 3">BE248</strain>
    </source>
</reference>
<dbReference type="PANTHER" id="PTHR36151">
    <property type="entry name" value="BLR2777 PROTEIN"/>
    <property type="match status" value="1"/>
</dbReference>
<accession>A0ABU1UMJ2</accession>
<evidence type="ECO:0000313" key="2">
    <source>
        <dbReference type="EMBL" id="MDR7086400.1"/>
    </source>
</evidence>
<organism evidence="2 3">
    <name type="scientific">Aeromicrobium panaciterrae</name>
    <dbReference type="NCBI Taxonomy" id="363861"/>
    <lineage>
        <taxon>Bacteria</taxon>
        <taxon>Bacillati</taxon>
        <taxon>Actinomycetota</taxon>
        <taxon>Actinomycetes</taxon>
        <taxon>Propionibacteriales</taxon>
        <taxon>Nocardioidaceae</taxon>
        <taxon>Aeromicrobium</taxon>
    </lineage>
</organism>
<gene>
    <name evidence="2" type="ORF">J2X11_001239</name>
</gene>
<keyword evidence="3" id="KW-1185">Reference proteome</keyword>
<protein>
    <submittedName>
        <fullName evidence="2">Uncharacterized protein (DUF2236 family)</fullName>
    </submittedName>
</protein>
<dbReference type="EMBL" id="JAVDWH010000001">
    <property type="protein sequence ID" value="MDR7086400.1"/>
    <property type="molecule type" value="Genomic_DNA"/>
</dbReference>
<evidence type="ECO:0000259" key="1">
    <source>
        <dbReference type="Pfam" id="PF09995"/>
    </source>
</evidence>
<feature type="domain" description="ER-bound oxygenase mpaB/mpaB'/Rubber oxygenase catalytic" evidence="1">
    <location>
        <begin position="17"/>
        <end position="244"/>
    </location>
</feature>
<sequence>MTTTAVTEVPEIHKGVFGAALLAGTANVIMQLSWPGVGYGVKESRVLSGRIDLHPVKRQRTTLTYLSVVAYGTDEERAAYKAAVDTSHTQVFNDENSESPVKYHGMNPDLQLWVAACIYYGVEDVYRLFVGGIDPADREAVYQHSAKLGTTLQVRESMWPATREAFEEYWEKGLDQVHIDDRIRAYLMEVVRFEHLPLKLGKIFATFNTFVTTGFLPPRFRDEMQLAWTARQQKRFDRLMKVVGFVTRHSPRILREFPFNFYMRDFRRRLRKGKPLV</sequence>
<evidence type="ECO:0000313" key="3">
    <source>
        <dbReference type="Proteomes" id="UP001257739"/>
    </source>
</evidence>
<comment type="caution">
    <text evidence="2">The sequence shown here is derived from an EMBL/GenBank/DDBJ whole genome shotgun (WGS) entry which is preliminary data.</text>
</comment>
<dbReference type="PANTHER" id="PTHR36151:SF3">
    <property type="entry name" value="ER-BOUND OXYGENASE MPAB_MPAB'_RUBBER OXYGENASE CATALYTIC DOMAIN-CONTAINING PROTEIN"/>
    <property type="match status" value="1"/>
</dbReference>
<dbReference type="Proteomes" id="UP001257739">
    <property type="component" value="Unassembled WGS sequence"/>
</dbReference>
<dbReference type="InterPro" id="IPR018713">
    <property type="entry name" value="MPAB/Lcp_cat_dom"/>
</dbReference>